<evidence type="ECO:0000313" key="1">
    <source>
        <dbReference type="EMBL" id="KAJ1113923.1"/>
    </source>
</evidence>
<name>A0AAV7NL87_PLEWA</name>
<dbReference type="EMBL" id="JANPWB010000012">
    <property type="protein sequence ID" value="KAJ1113923.1"/>
    <property type="molecule type" value="Genomic_DNA"/>
</dbReference>
<gene>
    <name evidence="1" type="ORF">NDU88_002163</name>
</gene>
<keyword evidence="2" id="KW-1185">Reference proteome</keyword>
<accession>A0AAV7NL87</accession>
<evidence type="ECO:0000313" key="2">
    <source>
        <dbReference type="Proteomes" id="UP001066276"/>
    </source>
</evidence>
<dbReference type="AlphaFoldDB" id="A0AAV7NL87"/>
<protein>
    <recommendedName>
        <fullName evidence="3">Secreted protein</fullName>
    </recommendedName>
</protein>
<proteinExistence type="predicted"/>
<evidence type="ECO:0008006" key="3">
    <source>
        <dbReference type="Google" id="ProtNLM"/>
    </source>
</evidence>
<organism evidence="1 2">
    <name type="scientific">Pleurodeles waltl</name>
    <name type="common">Iberian ribbed newt</name>
    <dbReference type="NCBI Taxonomy" id="8319"/>
    <lineage>
        <taxon>Eukaryota</taxon>
        <taxon>Metazoa</taxon>
        <taxon>Chordata</taxon>
        <taxon>Craniata</taxon>
        <taxon>Vertebrata</taxon>
        <taxon>Euteleostomi</taxon>
        <taxon>Amphibia</taxon>
        <taxon>Batrachia</taxon>
        <taxon>Caudata</taxon>
        <taxon>Salamandroidea</taxon>
        <taxon>Salamandridae</taxon>
        <taxon>Pleurodelinae</taxon>
        <taxon>Pleurodeles</taxon>
    </lineage>
</organism>
<reference evidence="1" key="1">
    <citation type="journal article" date="2022" name="bioRxiv">
        <title>Sequencing and chromosome-scale assembly of the giantPleurodeles waltlgenome.</title>
        <authorList>
            <person name="Brown T."/>
            <person name="Elewa A."/>
            <person name="Iarovenko S."/>
            <person name="Subramanian E."/>
            <person name="Araus A.J."/>
            <person name="Petzold A."/>
            <person name="Susuki M."/>
            <person name="Suzuki K.-i.T."/>
            <person name="Hayashi T."/>
            <person name="Toyoda A."/>
            <person name="Oliveira C."/>
            <person name="Osipova E."/>
            <person name="Leigh N.D."/>
            <person name="Simon A."/>
            <person name="Yun M.H."/>
        </authorList>
    </citation>
    <scope>NUCLEOTIDE SEQUENCE</scope>
    <source>
        <strain evidence="1">20211129_DDA</strain>
        <tissue evidence="1">Liver</tissue>
    </source>
</reference>
<sequence length="73" mass="8237">MKNRNTEATVLLPCLFGGTLRFLVYAASPFPWRHAHEELFTCQASQRAEATDSRMPRLRFPGDTCGRKGFCSS</sequence>
<comment type="caution">
    <text evidence="1">The sequence shown here is derived from an EMBL/GenBank/DDBJ whole genome shotgun (WGS) entry which is preliminary data.</text>
</comment>
<dbReference type="Proteomes" id="UP001066276">
    <property type="component" value="Chromosome 8"/>
</dbReference>